<sequence>MVTGGFSGGNEADKRYQWDVAGYPEYRLPIVPLKPNQEPAMMADGLRETDGMIIEAKYVRDPAKCFRTLAEYEKSKNGEKGAKPKFLFKDDEEEMQKYAAAMNDPRNAQIRGMEIVTNDPNTVPYWRTMMALNGAKGYARYVPPGPLTAPTIS</sequence>
<keyword evidence="3" id="KW-1185">Reference proteome</keyword>
<dbReference type="EMBL" id="JPRF03000002">
    <property type="protein sequence ID" value="OEV39130.1"/>
    <property type="molecule type" value="Genomic_DNA"/>
</dbReference>
<dbReference type="Proteomes" id="UP000037395">
    <property type="component" value="Unassembled WGS sequence"/>
</dbReference>
<gene>
    <name evidence="2" type="ORF">HS99_0017750</name>
</gene>
<comment type="caution">
    <text evidence="2">The sequence shown here is derived from an EMBL/GenBank/DDBJ whole genome shotgun (WGS) entry which is preliminary data.</text>
</comment>
<proteinExistence type="predicted"/>
<dbReference type="AlphaFoldDB" id="A0A1E7NEK8"/>
<organism evidence="2 3">
    <name type="scientific">Kitasatospora aureofaciens</name>
    <name type="common">Streptomyces aureofaciens</name>
    <dbReference type="NCBI Taxonomy" id="1894"/>
    <lineage>
        <taxon>Bacteria</taxon>
        <taxon>Bacillati</taxon>
        <taxon>Actinomycetota</taxon>
        <taxon>Actinomycetes</taxon>
        <taxon>Kitasatosporales</taxon>
        <taxon>Streptomycetaceae</taxon>
        <taxon>Kitasatospora</taxon>
    </lineage>
</organism>
<feature type="domain" description="Tox-REase-2" evidence="1">
    <location>
        <begin position="12"/>
        <end position="135"/>
    </location>
</feature>
<accession>A0A1E7NEK8</accession>
<name>A0A1E7NEK8_KITAU</name>
<reference evidence="2" key="1">
    <citation type="submission" date="2016-08" db="EMBL/GenBank/DDBJ databases">
        <title>Sequencing, Assembly and Comparative Genomics of S. aureofaciens ATCC 10762.</title>
        <authorList>
            <person name="Gradnigo J.S."/>
            <person name="Johnson N."/>
            <person name="Somerville G.A."/>
        </authorList>
    </citation>
    <scope>NUCLEOTIDE SEQUENCE [LARGE SCALE GENOMIC DNA]</scope>
    <source>
        <strain evidence="2">ATCC 10762</strain>
    </source>
</reference>
<dbReference type="Pfam" id="PF15646">
    <property type="entry name" value="Tox-REase-2"/>
    <property type="match status" value="1"/>
</dbReference>
<evidence type="ECO:0000313" key="2">
    <source>
        <dbReference type="EMBL" id="OEV39130.1"/>
    </source>
</evidence>
<protein>
    <recommendedName>
        <fullName evidence="1">Tox-REase-2 domain-containing protein</fullName>
    </recommendedName>
</protein>
<dbReference type="InterPro" id="IPR028906">
    <property type="entry name" value="Tox-REase-2_dom"/>
</dbReference>
<evidence type="ECO:0000313" key="3">
    <source>
        <dbReference type="Proteomes" id="UP000037395"/>
    </source>
</evidence>
<evidence type="ECO:0000259" key="1">
    <source>
        <dbReference type="Pfam" id="PF15646"/>
    </source>
</evidence>